<evidence type="ECO:0000256" key="1">
    <source>
        <dbReference type="SAM" id="MobiDB-lite"/>
    </source>
</evidence>
<dbReference type="PANTHER" id="PTHR38398:SF1">
    <property type="entry name" value="EXPRESSED PROTEIN"/>
    <property type="match status" value="1"/>
</dbReference>
<proteinExistence type="predicted"/>
<dbReference type="AlphaFoldDB" id="A0AAN8URU5"/>
<gene>
    <name evidence="2" type="ORF">RJ641_014248</name>
</gene>
<dbReference type="EMBL" id="JBAMMX010000020">
    <property type="protein sequence ID" value="KAK6920570.1"/>
    <property type="molecule type" value="Genomic_DNA"/>
</dbReference>
<dbReference type="PANTHER" id="PTHR38398">
    <property type="entry name" value="EXPRESSED PROTEIN"/>
    <property type="match status" value="1"/>
</dbReference>
<comment type="caution">
    <text evidence="2">The sequence shown here is derived from an EMBL/GenBank/DDBJ whole genome shotgun (WGS) entry which is preliminary data.</text>
</comment>
<organism evidence="2 3">
    <name type="scientific">Dillenia turbinata</name>
    <dbReference type="NCBI Taxonomy" id="194707"/>
    <lineage>
        <taxon>Eukaryota</taxon>
        <taxon>Viridiplantae</taxon>
        <taxon>Streptophyta</taxon>
        <taxon>Embryophyta</taxon>
        <taxon>Tracheophyta</taxon>
        <taxon>Spermatophyta</taxon>
        <taxon>Magnoliopsida</taxon>
        <taxon>eudicotyledons</taxon>
        <taxon>Gunneridae</taxon>
        <taxon>Pentapetalae</taxon>
        <taxon>Dilleniales</taxon>
        <taxon>Dilleniaceae</taxon>
        <taxon>Dillenia</taxon>
    </lineage>
</organism>
<name>A0AAN8URU5_9MAGN</name>
<sequence length="122" mass="13884">MVSKVEVAMKQKQQPKQQQQQHHQQQLQKQIMQCNKGKVSKFKRSSSNLEEDGASSAILLLACIAFMKHMLNAIVQGSNQQPQNMTLHMLELFRFLLPASRLDKLVSKSRLPGDGSHIFRSL</sequence>
<evidence type="ECO:0000313" key="3">
    <source>
        <dbReference type="Proteomes" id="UP001370490"/>
    </source>
</evidence>
<dbReference type="Proteomes" id="UP001370490">
    <property type="component" value="Unassembled WGS sequence"/>
</dbReference>
<evidence type="ECO:0000313" key="2">
    <source>
        <dbReference type="EMBL" id="KAK6920570.1"/>
    </source>
</evidence>
<accession>A0AAN8URU5</accession>
<protein>
    <submittedName>
        <fullName evidence="2">Uncharacterized protein</fullName>
    </submittedName>
</protein>
<feature type="compositionally biased region" description="Low complexity" evidence="1">
    <location>
        <begin position="10"/>
        <end position="30"/>
    </location>
</feature>
<keyword evidence="3" id="KW-1185">Reference proteome</keyword>
<reference evidence="2 3" key="1">
    <citation type="submission" date="2023-12" db="EMBL/GenBank/DDBJ databases">
        <title>A high-quality genome assembly for Dillenia turbinata (Dilleniales).</title>
        <authorList>
            <person name="Chanderbali A."/>
        </authorList>
    </citation>
    <scope>NUCLEOTIDE SEQUENCE [LARGE SCALE GENOMIC DNA]</scope>
    <source>
        <strain evidence="2">LSX21</strain>
        <tissue evidence="2">Leaf</tissue>
    </source>
</reference>
<feature type="region of interest" description="Disordered" evidence="1">
    <location>
        <begin position="1"/>
        <end position="30"/>
    </location>
</feature>